<sequence>MDKSKGVNKLAEKLGIADEEDPFIAFNKNPCASTLSRIGKNLQTFEMVQRAVENDDGCGTILKFMSKQLMTEDLCIIACSKNGDNLDYVPEYLLSYNICKAALSNRGELLSKIPEKFKTYELCEIAVSTDEKYVALSYVPLNLIMGEQGRRLCELAIKKNPLAIEKVPNEFITKTMAYDVVSRTSQENCIRLSDGSLRLYPANNWPISHVPKRYMTEELINLSVEMCPASLRGVPSEYLSKAQCLQFVQRDASLYEWVPEMYKEHDAIIDAALSAWPGALAHIPEAKRTKSRCFRAIERDPTIPISLFPEKVRAKYEAIFGISSFNCKPISLETPSTLLKNRSAITESNELISHELETISDSSVQHIYYISDVHIEHQLDLTDKTLPEIESMVADKVSELVNSVQDRGTVLIAGDVANSIELEKIFYKALKAALSRIWNFHVNIISVLGNHELWDGDPMGISKSRPVDEIIEDYRKALYNTLLENELYIEYKRQRSVRIDEKTILEADPNELSEICEKSTLIILGGIGFSGLNPVFNATMGLYRNTITAEEDIERSKRFQTVYEKVLQCAEFQRVIVLTHTQMENWSNAEYNPNWVYINGHTHQNSLIRKDDGTTVLSDNQVGYVPKNWHFNSFTVSGRYDPFYDWEDGIYHIRPNQYIDFNRGCGIVISSFKRGGELYLLKRDGAYMFFLKDKNLYMLEGGQIHRVEHDIDYYFNNLAAYKQCVKAAFTPYRNALKTISKEIRAFGGNGNIHGCIIDIDFFNHIYVNPFDGKITPYFASNTLIKYTYKNIPILLKNSPQPPKLPNGTPLLLQYKKASRSGLLPILTAQEHDENTALTTVSELVLDKTMYEPSRVMRSVQYIFDQNVVRVWKDEILTIDTNDNDPIIANYPQRLINNSQTK</sequence>
<dbReference type="RefSeq" id="WP_020448799.1">
    <property type="nucleotide sequence ID" value="NZ_CAYAYE010000015.1"/>
</dbReference>
<dbReference type="Pfam" id="PF00149">
    <property type="entry name" value="Metallophos"/>
    <property type="match status" value="1"/>
</dbReference>
<dbReference type="EMBL" id="LVVT01000001">
    <property type="protein sequence ID" value="TQS84655.1"/>
    <property type="molecule type" value="Genomic_DNA"/>
</dbReference>
<dbReference type="GeneID" id="41323332"/>
<dbReference type="SUPFAM" id="SSF56300">
    <property type="entry name" value="Metallo-dependent phosphatases"/>
    <property type="match status" value="1"/>
</dbReference>
<gene>
    <name evidence="2" type="ORF">A3207_01030</name>
</gene>
<comment type="caution">
    <text evidence="2">The sequence shown here is derived from an EMBL/GenBank/DDBJ whole genome shotgun (WGS) entry which is preliminary data.</text>
</comment>
<dbReference type="InterPro" id="IPR004843">
    <property type="entry name" value="Calcineurin-like_PHP"/>
</dbReference>
<dbReference type="PANTHER" id="PTHR31302">
    <property type="entry name" value="TRANSMEMBRANE PROTEIN WITH METALLOPHOSPHOESTERASE DOMAIN-RELATED"/>
    <property type="match status" value="1"/>
</dbReference>
<dbReference type="InterPro" id="IPR051158">
    <property type="entry name" value="Metallophosphoesterase_sf"/>
</dbReference>
<dbReference type="Gene3D" id="3.60.21.10">
    <property type="match status" value="1"/>
</dbReference>
<proteinExistence type="predicted"/>
<evidence type="ECO:0000313" key="3">
    <source>
        <dbReference type="Proteomes" id="UP000752814"/>
    </source>
</evidence>
<dbReference type="Proteomes" id="UP000752814">
    <property type="component" value="Unassembled WGS sequence"/>
</dbReference>
<evidence type="ECO:0000313" key="2">
    <source>
        <dbReference type="EMBL" id="TQS84655.1"/>
    </source>
</evidence>
<dbReference type="AlphaFoldDB" id="A0A8J8PF11"/>
<evidence type="ECO:0000259" key="1">
    <source>
        <dbReference type="Pfam" id="PF00149"/>
    </source>
</evidence>
<dbReference type="GO" id="GO:0016787">
    <property type="term" value="F:hydrolase activity"/>
    <property type="evidence" value="ECO:0007669"/>
    <property type="project" value="InterPro"/>
</dbReference>
<feature type="domain" description="Calcineurin-like phosphoesterase" evidence="1">
    <location>
        <begin position="367"/>
        <end position="604"/>
    </location>
</feature>
<name>A0A8J8PF11_9ARCH</name>
<dbReference type="InterPro" id="IPR029052">
    <property type="entry name" value="Metallo-depent_PP-like"/>
</dbReference>
<protein>
    <recommendedName>
        <fullName evidence="1">Calcineurin-like phosphoesterase domain-containing protein</fullName>
    </recommendedName>
</protein>
<reference evidence="2" key="1">
    <citation type="submission" date="2016-03" db="EMBL/GenBank/DDBJ databases">
        <authorList>
            <person name="Borrel G."/>
            <person name="Mccann A."/>
            <person name="O'Toole P.W."/>
        </authorList>
    </citation>
    <scope>NUCLEOTIDE SEQUENCE</scope>
    <source>
        <strain evidence="2">183</strain>
    </source>
</reference>
<dbReference type="PANTHER" id="PTHR31302:SF0">
    <property type="entry name" value="TRANSMEMBRANE PROTEIN WITH METALLOPHOSPHOESTERASE DOMAIN"/>
    <property type="match status" value="1"/>
</dbReference>
<accession>A0A8J8PF11</accession>
<organism evidence="2 3">
    <name type="scientific">Candidatus Methanomassiliicoccus intestinalis</name>
    <dbReference type="NCBI Taxonomy" id="1406512"/>
    <lineage>
        <taxon>Archaea</taxon>
        <taxon>Methanobacteriati</taxon>
        <taxon>Thermoplasmatota</taxon>
        <taxon>Thermoplasmata</taxon>
        <taxon>Methanomassiliicoccales</taxon>
        <taxon>Methanomassiliicoccaceae</taxon>
        <taxon>Methanomassiliicoccus</taxon>
    </lineage>
</organism>